<keyword evidence="4" id="KW-1185">Reference proteome</keyword>
<keyword evidence="2" id="KW-0560">Oxidoreductase</keyword>
<evidence type="ECO:0000313" key="3">
    <source>
        <dbReference type="EMBL" id="TGB04059.1"/>
    </source>
</evidence>
<dbReference type="PRINTS" id="PR00081">
    <property type="entry name" value="GDHRDH"/>
</dbReference>
<dbReference type="InterPro" id="IPR036291">
    <property type="entry name" value="NAD(P)-bd_dom_sf"/>
</dbReference>
<dbReference type="CDD" id="cd05233">
    <property type="entry name" value="SDR_c"/>
    <property type="match status" value="1"/>
</dbReference>
<comment type="caution">
    <text evidence="3">The sequence shown here is derived from an EMBL/GenBank/DDBJ whole genome shotgun (WGS) entry which is preliminary data.</text>
</comment>
<evidence type="ECO:0000256" key="2">
    <source>
        <dbReference type="ARBA" id="ARBA00023002"/>
    </source>
</evidence>
<evidence type="ECO:0000256" key="1">
    <source>
        <dbReference type="ARBA" id="ARBA00006484"/>
    </source>
</evidence>
<dbReference type="FunFam" id="3.40.50.720:FF:000173">
    <property type="entry name" value="3-oxoacyl-[acyl-carrier protein] reductase"/>
    <property type="match status" value="1"/>
</dbReference>
<dbReference type="PANTHER" id="PTHR42879:SF2">
    <property type="entry name" value="3-OXOACYL-[ACYL-CARRIER-PROTEIN] REDUCTASE FABG"/>
    <property type="match status" value="1"/>
</dbReference>
<dbReference type="Pfam" id="PF13561">
    <property type="entry name" value="adh_short_C2"/>
    <property type="match status" value="1"/>
</dbReference>
<dbReference type="STRING" id="192814.GCA_900166575_00997"/>
<organism evidence="3 4">
    <name type="scientific">Halobacillus salinus</name>
    <dbReference type="NCBI Taxonomy" id="192814"/>
    <lineage>
        <taxon>Bacteria</taxon>
        <taxon>Bacillati</taxon>
        <taxon>Bacillota</taxon>
        <taxon>Bacilli</taxon>
        <taxon>Bacillales</taxon>
        <taxon>Bacillaceae</taxon>
        <taxon>Halobacillus</taxon>
    </lineage>
</organism>
<dbReference type="AlphaFoldDB" id="A0A4Z0H280"/>
<comment type="similarity">
    <text evidence="1">Belongs to the short-chain dehydrogenases/reductases (SDR) family.</text>
</comment>
<dbReference type="SUPFAM" id="SSF51735">
    <property type="entry name" value="NAD(P)-binding Rossmann-fold domains"/>
    <property type="match status" value="1"/>
</dbReference>
<reference evidence="3 4" key="1">
    <citation type="journal article" date="2003" name="Int. J. Syst. Evol. Microbiol.">
        <title>Halobacillus salinus sp. nov., isolated from a salt lake on the coast of the East Sea in Korea.</title>
        <authorList>
            <person name="Yoon J.H."/>
            <person name="Kang K.H."/>
            <person name="Park Y.H."/>
        </authorList>
    </citation>
    <scope>NUCLEOTIDE SEQUENCE [LARGE SCALE GENOMIC DNA]</scope>
    <source>
        <strain evidence="3 4">HSL-3</strain>
    </source>
</reference>
<protein>
    <submittedName>
        <fullName evidence="3">SDR family oxidoreductase</fullName>
    </submittedName>
</protein>
<dbReference type="PRINTS" id="PR00080">
    <property type="entry name" value="SDRFAMILY"/>
</dbReference>
<evidence type="ECO:0000313" key="4">
    <source>
        <dbReference type="Proteomes" id="UP000297982"/>
    </source>
</evidence>
<dbReference type="Proteomes" id="UP000297982">
    <property type="component" value="Unassembled WGS sequence"/>
</dbReference>
<accession>A0A4Z0H280</accession>
<dbReference type="EMBL" id="SRJC01000001">
    <property type="protein sequence ID" value="TGB04059.1"/>
    <property type="molecule type" value="Genomic_DNA"/>
</dbReference>
<dbReference type="GO" id="GO:0016491">
    <property type="term" value="F:oxidoreductase activity"/>
    <property type="evidence" value="ECO:0007669"/>
    <property type="project" value="UniProtKB-KW"/>
</dbReference>
<dbReference type="InterPro" id="IPR002347">
    <property type="entry name" value="SDR_fam"/>
</dbReference>
<proteinExistence type="inferred from homology"/>
<name>A0A4Z0H280_9BACI</name>
<dbReference type="InterPro" id="IPR050259">
    <property type="entry name" value="SDR"/>
</dbReference>
<dbReference type="Gene3D" id="3.40.50.720">
    <property type="entry name" value="NAD(P)-binding Rossmann-like Domain"/>
    <property type="match status" value="1"/>
</dbReference>
<sequence length="262" mass="29412">MTEVTEEECNVRHAIITAGTKGLGKKVTERLLAKGVSVTATYRSDRDKALELLEEFPSQKESIQLLQADVTNTSDLERVVKEAISRFGRVDYLINNAGPYIFERKKLMDYSTEEWEAMVRGNLDAVFHLMKQTVPHMREQRFGRIINYGFQGAGEASGWIYRSAFAAAKVGLVSLTKTIAYEEAEFGITSNMICPGKILEEWKEASIEDGKRVKDEETPIGRPGTGEDIARTIEFLCHEDSDMITGTIYEVTGGLDVIHRHL</sequence>
<gene>
    <name evidence="3" type="ORF">E4663_03355</name>
</gene>
<dbReference type="PANTHER" id="PTHR42879">
    <property type="entry name" value="3-OXOACYL-(ACYL-CARRIER-PROTEIN) REDUCTASE"/>
    <property type="match status" value="1"/>
</dbReference>